<dbReference type="RefSeq" id="XP_040619637.1">
    <property type="nucleotide sequence ID" value="XM_040767223.1"/>
</dbReference>
<keyword evidence="3" id="KW-1185">Reference proteome</keyword>
<protein>
    <submittedName>
        <fullName evidence="2">Uncharacterized protein</fullName>
    </submittedName>
</protein>
<comment type="caution">
    <text evidence="2">The sequence shown here is derived from an EMBL/GenBank/DDBJ whole genome shotgun (WGS) entry which is preliminary data.</text>
</comment>
<evidence type="ECO:0000313" key="3">
    <source>
        <dbReference type="Proteomes" id="UP000031575"/>
    </source>
</evidence>
<reference evidence="2 3" key="1">
    <citation type="journal article" date="2014" name="BMC Genomics">
        <title>Comparative genomics of the major fungal agents of human and animal Sporotrichosis: Sporothrix schenckii and Sporothrix brasiliensis.</title>
        <authorList>
            <person name="Teixeira M.M."/>
            <person name="de Almeida L.G."/>
            <person name="Kubitschek-Barreira P."/>
            <person name="Alves F.L."/>
            <person name="Kioshima E.S."/>
            <person name="Abadio A.K."/>
            <person name="Fernandes L."/>
            <person name="Derengowski L.S."/>
            <person name="Ferreira K.S."/>
            <person name="Souza R.C."/>
            <person name="Ruiz J.C."/>
            <person name="de Andrade N.C."/>
            <person name="Paes H.C."/>
            <person name="Nicola A.M."/>
            <person name="Albuquerque P."/>
            <person name="Gerber A.L."/>
            <person name="Martins V.P."/>
            <person name="Peconick L.D."/>
            <person name="Neto A.V."/>
            <person name="Chaucanez C.B."/>
            <person name="Silva P.A."/>
            <person name="Cunha O.L."/>
            <person name="de Oliveira F.F."/>
            <person name="dos Santos T.C."/>
            <person name="Barros A.L."/>
            <person name="Soares M.A."/>
            <person name="de Oliveira L.M."/>
            <person name="Marini M.M."/>
            <person name="Villalobos-Duno H."/>
            <person name="Cunha M.M."/>
            <person name="de Hoog S."/>
            <person name="da Silveira J.F."/>
            <person name="Henrissat B."/>
            <person name="Nino-Vega G.A."/>
            <person name="Cisalpino P.S."/>
            <person name="Mora-Montes H.M."/>
            <person name="Almeida S.R."/>
            <person name="Stajich J.E."/>
            <person name="Lopes-Bezerra L.M."/>
            <person name="Vasconcelos A.T."/>
            <person name="Felipe M.S."/>
        </authorList>
    </citation>
    <scope>NUCLEOTIDE SEQUENCE [LARGE SCALE GENOMIC DNA]</scope>
    <source>
        <strain evidence="2 3">5110</strain>
    </source>
</reference>
<name>A0A0C2J3K4_9PEZI</name>
<dbReference type="GeneID" id="63682144"/>
<sequence>MPEDAPYDPYIPSGEAAPAQGAGGGSRTQALQAFAYVSPLMKLLAGTGVSKLSARPAFVDLAAPSEFTE</sequence>
<evidence type="ECO:0000313" key="2">
    <source>
        <dbReference type="EMBL" id="KIH91627.1"/>
    </source>
</evidence>
<dbReference type="AlphaFoldDB" id="A0A0C2J3K4"/>
<dbReference type="VEuPathDB" id="FungiDB:SPBR_09097"/>
<gene>
    <name evidence="2" type="ORF">SPBR_09097</name>
</gene>
<dbReference type="HOGENOM" id="CLU_2777580_0_0_1"/>
<feature type="region of interest" description="Disordered" evidence="1">
    <location>
        <begin position="1"/>
        <end position="25"/>
    </location>
</feature>
<dbReference type="EMBL" id="AWTV01000007">
    <property type="protein sequence ID" value="KIH91627.1"/>
    <property type="molecule type" value="Genomic_DNA"/>
</dbReference>
<dbReference type="OrthoDB" id="5244666at2759"/>
<proteinExistence type="predicted"/>
<accession>A0A0C2J3K4</accession>
<dbReference type="Proteomes" id="UP000031575">
    <property type="component" value="Unassembled WGS sequence"/>
</dbReference>
<organism evidence="2 3">
    <name type="scientific">Sporothrix brasiliensis 5110</name>
    <dbReference type="NCBI Taxonomy" id="1398154"/>
    <lineage>
        <taxon>Eukaryota</taxon>
        <taxon>Fungi</taxon>
        <taxon>Dikarya</taxon>
        <taxon>Ascomycota</taxon>
        <taxon>Pezizomycotina</taxon>
        <taxon>Sordariomycetes</taxon>
        <taxon>Sordariomycetidae</taxon>
        <taxon>Ophiostomatales</taxon>
        <taxon>Ophiostomataceae</taxon>
        <taxon>Sporothrix</taxon>
    </lineage>
</organism>
<evidence type="ECO:0000256" key="1">
    <source>
        <dbReference type="SAM" id="MobiDB-lite"/>
    </source>
</evidence>